<gene>
    <name evidence="1" type="ORF">Slati_2893800</name>
</gene>
<evidence type="ECO:0008006" key="2">
    <source>
        <dbReference type="Google" id="ProtNLM"/>
    </source>
</evidence>
<comment type="caution">
    <text evidence="1">The sequence shown here is derived from an EMBL/GenBank/DDBJ whole genome shotgun (WGS) entry which is preliminary data.</text>
</comment>
<reference evidence="1" key="1">
    <citation type="submission" date="2020-06" db="EMBL/GenBank/DDBJ databases">
        <authorList>
            <person name="Li T."/>
            <person name="Hu X."/>
            <person name="Zhang T."/>
            <person name="Song X."/>
            <person name="Zhang H."/>
            <person name="Dai N."/>
            <person name="Sheng W."/>
            <person name="Hou X."/>
            <person name="Wei L."/>
        </authorList>
    </citation>
    <scope>NUCLEOTIDE SEQUENCE</scope>
    <source>
        <strain evidence="1">KEN1</strain>
        <tissue evidence="1">Leaf</tissue>
    </source>
</reference>
<accession>A0AAW2VE40</accession>
<name>A0AAW2VE40_9LAMI</name>
<dbReference type="AlphaFoldDB" id="A0AAW2VE40"/>
<sequence length="95" mass="10793">MVVAPPRCSPFSLTISWSTSNMHETIKSFRVQVGIGDPDEYLDKFYAEIDWYDLSNVTHCNVFRTTLSKHALAWFNQLSVGTISNLEQLPQLTSP</sequence>
<proteinExistence type="predicted"/>
<evidence type="ECO:0000313" key="1">
    <source>
        <dbReference type="EMBL" id="KAL0427190.1"/>
    </source>
</evidence>
<protein>
    <recommendedName>
        <fullName evidence="2">Retrotransposon gag domain-containing protein</fullName>
    </recommendedName>
</protein>
<reference evidence="1" key="2">
    <citation type="journal article" date="2024" name="Plant">
        <title>Genomic evolution and insights into agronomic trait innovations of Sesamum species.</title>
        <authorList>
            <person name="Miao H."/>
            <person name="Wang L."/>
            <person name="Qu L."/>
            <person name="Liu H."/>
            <person name="Sun Y."/>
            <person name="Le M."/>
            <person name="Wang Q."/>
            <person name="Wei S."/>
            <person name="Zheng Y."/>
            <person name="Lin W."/>
            <person name="Duan Y."/>
            <person name="Cao H."/>
            <person name="Xiong S."/>
            <person name="Wang X."/>
            <person name="Wei L."/>
            <person name="Li C."/>
            <person name="Ma Q."/>
            <person name="Ju M."/>
            <person name="Zhao R."/>
            <person name="Li G."/>
            <person name="Mu C."/>
            <person name="Tian Q."/>
            <person name="Mei H."/>
            <person name="Zhang T."/>
            <person name="Gao T."/>
            <person name="Zhang H."/>
        </authorList>
    </citation>
    <scope>NUCLEOTIDE SEQUENCE</scope>
    <source>
        <strain evidence="1">KEN1</strain>
    </source>
</reference>
<organism evidence="1">
    <name type="scientific">Sesamum latifolium</name>
    <dbReference type="NCBI Taxonomy" id="2727402"/>
    <lineage>
        <taxon>Eukaryota</taxon>
        <taxon>Viridiplantae</taxon>
        <taxon>Streptophyta</taxon>
        <taxon>Embryophyta</taxon>
        <taxon>Tracheophyta</taxon>
        <taxon>Spermatophyta</taxon>
        <taxon>Magnoliopsida</taxon>
        <taxon>eudicotyledons</taxon>
        <taxon>Gunneridae</taxon>
        <taxon>Pentapetalae</taxon>
        <taxon>asterids</taxon>
        <taxon>lamiids</taxon>
        <taxon>Lamiales</taxon>
        <taxon>Pedaliaceae</taxon>
        <taxon>Sesamum</taxon>
    </lineage>
</organism>
<dbReference type="EMBL" id="JACGWN010000010">
    <property type="protein sequence ID" value="KAL0427190.1"/>
    <property type="molecule type" value="Genomic_DNA"/>
</dbReference>